<evidence type="ECO:0000259" key="6">
    <source>
        <dbReference type="Pfam" id="PF13454"/>
    </source>
</evidence>
<dbReference type="Pfam" id="PF13454">
    <property type="entry name" value="NAD_binding_9"/>
    <property type="match status" value="1"/>
</dbReference>
<evidence type="ECO:0000256" key="2">
    <source>
        <dbReference type="ARBA" id="ARBA00022793"/>
    </source>
</evidence>
<dbReference type="PANTHER" id="PTHR43727:SF2">
    <property type="entry name" value="GROUP IV DECARBOXYLASE"/>
    <property type="match status" value="1"/>
</dbReference>
<dbReference type="SUPFAM" id="SSF51971">
    <property type="entry name" value="Nucleotide-binding domain"/>
    <property type="match status" value="1"/>
</dbReference>
<gene>
    <name evidence="7" type="primary">lysA1</name>
    <name evidence="7" type="ORF">CUROG_03575</name>
</gene>
<keyword evidence="3" id="KW-0663">Pyridoxal phosphate</keyword>
<feature type="region of interest" description="Disordered" evidence="4">
    <location>
        <begin position="901"/>
        <end position="924"/>
    </location>
</feature>
<feature type="domain" description="FAD-dependent urate hydroxylase HpyO/Asp monooxygenase CreE-like FAD/NAD(P)-binding" evidence="6">
    <location>
        <begin position="4"/>
        <end position="164"/>
    </location>
</feature>
<dbReference type="AlphaFoldDB" id="A0A5J6Z555"/>
<evidence type="ECO:0000256" key="1">
    <source>
        <dbReference type="ARBA" id="ARBA00001933"/>
    </source>
</evidence>
<comment type="cofactor">
    <cofactor evidence="1">
        <name>pyridoxal 5'-phosphate</name>
        <dbReference type="ChEBI" id="CHEBI:597326"/>
    </cofactor>
</comment>
<dbReference type="Pfam" id="PF02784">
    <property type="entry name" value="Orn_Arg_deC_N"/>
    <property type="match status" value="1"/>
</dbReference>
<dbReference type="InterPro" id="IPR022653">
    <property type="entry name" value="De-COase2_pyr-phos_BS"/>
</dbReference>
<dbReference type="PRINTS" id="PR01179">
    <property type="entry name" value="ODADCRBXLASE"/>
</dbReference>
<dbReference type="Proteomes" id="UP000326711">
    <property type="component" value="Chromosome"/>
</dbReference>
<name>A0A5J6Z555_9CORY</name>
<evidence type="ECO:0000256" key="4">
    <source>
        <dbReference type="SAM" id="MobiDB-lite"/>
    </source>
</evidence>
<dbReference type="EMBL" id="CP045032">
    <property type="protein sequence ID" value="QFQ02094.1"/>
    <property type="molecule type" value="Genomic_DNA"/>
</dbReference>
<dbReference type="RefSeq" id="WP_151902500.1">
    <property type="nucleotide sequence ID" value="NZ_CP045032.1"/>
</dbReference>
<reference evidence="8" key="1">
    <citation type="submission" date="2019-10" db="EMBL/GenBank/DDBJ databases">
        <title>Complete genome sequence of Corynebacterium urogenitalis DSM 108747, isolated from the genital tract of a cow.</title>
        <authorList>
            <person name="Ruckert C."/>
            <person name="Ballas P."/>
            <person name="Wagener K."/>
            <person name="Drillich M."/>
            <person name="Kaempfer P."/>
            <person name="Busse H.-J."/>
            <person name="Ehling-Schulz M."/>
        </authorList>
    </citation>
    <scope>NUCLEOTIDE SEQUENCE [LARGE SCALE GENOMIC DNA]</scope>
    <source>
        <strain evidence="8">LMM 1652</strain>
    </source>
</reference>
<proteinExistence type="predicted"/>
<evidence type="ECO:0000256" key="3">
    <source>
        <dbReference type="ARBA" id="ARBA00022898"/>
    </source>
</evidence>
<evidence type="ECO:0000313" key="8">
    <source>
        <dbReference type="Proteomes" id="UP000326711"/>
    </source>
</evidence>
<dbReference type="Gene3D" id="3.20.20.10">
    <property type="entry name" value="Alanine racemase"/>
    <property type="match status" value="1"/>
</dbReference>
<sequence length="1002" mass="108172">MKLAIIGGGPRGLWAVEELASRAGRAGVSLDVHVFEPGQLGPGSAYSPQQPSYKRMNVTSRIVSTALGSFTQWCRACSATAPRHSEAEDLFSSADDYFPARALVGEFLIASWEHTLGNLPRRVTVTVHHEKVTTLQPWDSAPESAERWSVNGSSFDRVLLAAGHASTWPGALDPVVAEDRDPIALRGLALTFIDATLDLTEGRGGYFQPAETPEFPGQLTYVPSGREPRAIVPFSRSGRFMETKVDPEGMLAHLDLEESIIRGSNQVRLASTDEELTAAIANTACEMLSVARCVYRTQAQSIGNVDTPANHDEQDLVAIHQVLAGSDVGEPVEDLRQSLLVATGSTPPTARWAAGHAFRTLYPAIVERTSFGGRMDFPGFGDLARRMERVAFGPPIINSAKILALLDAGILSTQHLTDEQAARATTQGFTDCVIAPPGLVPGTLAAELVSQGIAHVPQGHRGIEVHRDGSLPDHPTLAIVGRDTEDVVLGPDTLSRTLHDVVTRWARGVVEDAKKEHSNMNAHTTAPEPDVRSRARATVPLTARLEPWMVDLAADPAGAQRIIETYGSPANVLHTAAMRDNVEELVTAGRDRGIDVRVFYARKANKALCFVDTMRDAGHGVDVASYRELAHVLDRGVPGPRIILSAAIKPDELLELAIRNDVTISADNVAEMRRIEALAASLQTTAIVAPRLAPRPDTLPATRFGELGGTWSASLSSFDATRVRIAGVHVHLHGYAAADRRTALQQCFELIDAIADGGHTPQFIDLGGGVPMSYLDDAEEFENFHTQRQAMIDGRREPFTWKADPLANTYPFHQSPTRGAWLQEVLDDSIVAGLQQRNLRLHLEPGRSILDGCGMILARVAFTKTMSDGTPLVGLEMNRTQCRTTADDILLDPLLIPASDRPEKITDGAGQPAADRAGNGADDHAESTEGFLVGAYCIEDEVIIRRKMEFPEGIAAGDIIAIPNTAGYFMHILESASHQIPLAKNVVMGGISAEPQLDQIDQ</sequence>
<dbReference type="EC" id="4.1.1.20" evidence="7"/>
<protein>
    <submittedName>
        <fullName evidence="7">Diaminopimelate decarboxylase</fullName>
        <ecNumber evidence="7">4.1.1.20</ecNumber>
    </submittedName>
</protein>
<dbReference type="GO" id="GO:0009089">
    <property type="term" value="P:lysine biosynthetic process via diaminopimelate"/>
    <property type="evidence" value="ECO:0007669"/>
    <property type="project" value="TreeGrafter"/>
</dbReference>
<dbReference type="SUPFAM" id="SSF50621">
    <property type="entry name" value="Alanine racemase C-terminal domain-like"/>
    <property type="match status" value="1"/>
</dbReference>
<dbReference type="PROSITE" id="PS00878">
    <property type="entry name" value="ODR_DC_2_1"/>
    <property type="match status" value="1"/>
</dbReference>
<evidence type="ECO:0000313" key="7">
    <source>
        <dbReference type="EMBL" id="QFQ02094.1"/>
    </source>
</evidence>
<keyword evidence="7" id="KW-0456">Lyase</keyword>
<dbReference type="KEGG" id="cuo:CUROG_03575"/>
<dbReference type="InterPro" id="IPR029066">
    <property type="entry name" value="PLP-binding_barrel"/>
</dbReference>
<dbReference type="GO" id="GO:0008836">
    <property type="term" value="F:diaminopimelate decarboxylase activity"/>
    <property type="evidence" value="ECO:0007669"/>
    <property type="project" value="UniProtKB-EC"/>
</dbReference>
<dbReference type="InterPro" id="IPR009006">
    <property type="entry name" value="Ala_racemase/Decarboxylase_C"/>
</dbReference>
<dbReference type="OrthoDB" id="3275594at2"/>
<dbReference type="InterPro" id="IPR038732">
    <property type="entry name" value="HpyO/CreE_NAD-binding"/>
</dbReference>
<feature type="domain" description="Orn/DAP/Arg decarboxylase 2 N-terminal" evidence="5">
    <location>
        <begin position="590"/>
        <end position="782"/>
    </location>
</feature>
<dbReference type="InterPro" id="IPR000183">
    <property type="entry name" value="Orn/DAP/Arg_de-COase"/>
</dbReference>
<dbReference type="PANTHER" id="PTHR43727">
    <property type="entry name" value="DIAMINOPIMELATE DECARBOXYLASE"/>
    <property type="match status" value="1"/>
</dbReference>
<evidence type="ECO:0000259" key="5">
    <source>
        <dbReference type="Pfam" id="PF02784"/>
    </source>
</evidence>
<dbReference type="Gene3D" id="2.40.37.10">
    <property type="entry name" value="Lyase, Ornithine Decarboxylase, Chain A, domain 1"/>
    <property type="match status" value="1"/>
</dbReference>
<accession>A0A5J6Z555</accession>
<dbReference type="SUPFAM" id="SSF51419">
    <property type="entry name" value="PLP-binding barrel"/>
    <property type="match status" value="1"/>
</dbReference>
<keyword evidence="2" id="KW-0210">Decarboxylase</keyword>
<keyword evidence="8" id="KW-1185">Reference proteome</keyword>
<organism evidence="7 8">
    <name type="scientific">Corynebacterium urogenitale</name>
    <dbReference type="NCBI Taxonomy" id="2487892"/>
    <lineage>
        <taxon>Bacteria</taxon>
        <taxon>Bacillati</taxon>
        <taxon>Actinomycetota</taxon>
        <taxon>Actinomycetes</taxon>
        <taxon>Mycobacteriales</taxon>
        <taxon>Corynebacteriaceae</taxon>
        <taxon>Corynebacterium</taxon>
    </lineage>
</organism>
<dbReference type="InterPro" id="IPR022644">
    <property type="entry name" value="De-COase2_N"/>
</dbReference>